<dbReference type="RefSeq" id="WP_317771028.1">
    <property type="nucleotide sequence ID" value="NZ_JAWMAJ010000026.1"/>
</dbReference>
<dbReference type="InterPro" id="IPR035897">
    <property type="entry name" value="Toll_tir_struct_dom_sf"/>
</dbReference>
<protein>
    <submittedName>
        <fullName evidence="3">Toll/interleukin-1 receptor domain-containing protein</fullName>
    </submittedName>
</protein>
<gene>
    <name evidence="3" type="ORF">R5A26_10615</name>
</gene>
<keyword evidence="4" id="KW-1185">Reference proteome</keyword>
<comment type="caution">
    <text evidence="3">The sequence shown here is derived from an EMBL/GenBank/DDBJ whole genome shotgun (WGS) entry which is preliminary data.</text>
</comment>
<evidence type="ECO:0000256" key="1">
    <source>
        <dbReference type="SAM" id="MobiDB-lite"/>
    </source>
</evidence>
<evidence type="ECO:0000259" key="2">
    <source>
        <dbReference type="PROSITE" id="PS50104"/>
    </source>
</evidence>
<accession>A0ABU4F8I3</accession>
<dbReference type="InterPro" id="IPR000157">
    <property type="entry name" value="TIR_dom"/>
</dbReference>
<feature type="compositionally biased region" description="Low complexity" evidence="1">
    <location>
        <begin position="154"/>
        <end position="163"/>
    </location>
</feature>
<dbReference type="PROSITE" id="PS50104">
    <property type="entry name" value="TIR"/>
    <property type="match status" value="1"/>
</dbReference>
<feature type="region of interest" description="Disordered" evidence="1">
    <location>
        <begin position="147"/>
        <end position="172"/>
    </location>
</feature>
<keyword evidence="3" id="KW-0675">Receptor</keyword>
<dbReference type="Gene3D" id="3.40.50.10140">
    <property type="entry name" value="Toll/interleukin-1 receptor homology (TIR) domain"/>
    <property type="match status" value="1"/>
</dbReference>
<dbReference type="EMBL" id="JAWMAJ010000026">
    <property type="protein sequence ID" value="MDV7216405.1"/>
    <property type="molecule type" value="Genomic_DNA"/>
</dbReference>
<dbReference type="Proteomes" id="UP001187346">
    <property type="component" value="Unassembled WGS sequence"/>
</dbReference>
<feature type="region of interest" description="Disordered" evidence="1">
    <location>
        <begin position="186"/>
        <end position="214"/>
    </location>
</feature>
<evidence type="ECO:0000313" key="3">
    <source>
        <dbReference type="EMBL" id="MDV7216405.1"/>
    </source>
</evidence>
<proteinExistence type="predicted"/>
<organism evidence="3 4">
    <name type="scientific">Streptomyces prunicolor</name>
    <dbReference type="NCBI Taxonomy" id="67348"/>
    <lineage>
        <taxon>Bacteria</taxon>
        <taxon>Bacillati</taxon>
        <taxon>Actinomycetota</taxon>
        <taxon>Actinomycetes</taxon>
        <taxon>Kitasatosporales</taxon>
        <taxon>Streptomycetaceae</taxon>
        <taxon>Streptomyces</taxon>
    </lineage>
</organism>
<dbReference type="Pfam" id="PF13676">
    <property type="entry name" value="TIR_2"/>
    <property type="match status" value="1"/>
</dbReference>
<reference evidence="3 4" key="1">
    <citation type="submission" date="2023-10" db="EMBL/GenBank/DDBJ databases">
        <title>Characterization of rhizosphere-enriched actinobacteria from wheat plants lab-grown on chernevaya soil.</title>
        <authorList>
            <person name="Tikhonova E.N."/>
            <person name="Konopkin A."/>
            <person name="Kravchenko I.K."/>
        </authorList>
    </citation>
    <scope>NUCLEOTIDE SEQUENCE [LARGE SCALE GENOMIC DNA]</scope>
    <source>
        <strain evidence="3 4">RR29</strain>
    </source>
</reference>
<feature type="domain" description="TIR" evidence="2">
    <location>
        <begin position="4"/>
        <end position="144"/>
    </location>
</feature>
<dbReference type="SUPFAM" id="SSF52200">
    <property type="entry name" value="Toll/Interleukin receptor TIR domain"/>
    <property type="match status" value="1"/>
</dbReference>
<name>A0ABU4F8I3_9ACTN</name>
<sequence length="307" mass="33777">MTVGRTYVFIGSAQKDRQHLAALRRHLTGLIEEGLVEVFDVESITPGEPREQVLLSQLESADIVVLLVSVNFVSSSFCRKTILKPALVRHNARQCVIVPVNLGPVDLSDDDPLGKLQCIPAGRPFADQRPTSRATAWTAVTKHLRARVEEHQQSSASSSNVSAPSPPDQDEDQDAIVLDLSARLSARRAVDRQRPTGNTGGDRPTAHGPSVRGSWDELRRVLNTTRFDGTDWRTWTLSTSALRAELARPRASHPRTPDRVHALVSEIRRTLDRATSPNSPSSTVTQAQAKCEELRDWLADLLAVDKG</sequence>
<evidence type="ECO:0000313" key="4">
    <source>
        <dbReference type="Proteomes" id="UP001187346"/>
    </source>
</evidence>